<dbReference type="InterPro" id="IPR009523">
    <property type="entry name" value="Prokineticin"/>
</dbReference>
<evidence type="ECO:0000256" key="6">
    <source>
        <dbReference type="SAM" id="SignalP"/>
    </source>
</evidence>
<evidence type="ECO:0000313" key="8">
    <source>
        <dbReference type="Ensembl" id="ENSXCOP00000002972.1"/>
    </source>
</evidence>
<evidence type="ECO:0000256" key="3">
    <source>
        <dbReference type="ARBA" id="ARBA00022525"/>
    </source>
</evidence>
<dbReference type="GO" id="GO:0001935">
    <property type="term" value="P:endothelial cell proliferation"/>
    <property type="evidence" value="ECO:0007669"/>
    <property type="project" value="TreeGrafter"/>
</dbReference>
<dbReference type="Gene3D" id="2.10.80.10">
    <property type="entry name" value="Lipase, subunit A"/>
    <property type="match status" value="1"/>
</dbReference>
<dbReference type="PANTHER" id="PTHR18821:SF8">
    <property type="entry name" value="PROKINETICIN-2"/>
    <property type="match status" value="1"/>
</dbReference>
<dbReference type="AlphaFoldDB" id="A0A3B5KWR6"/>
<name>A0A3B5KWR6_9TELE</name>
<dbReference type="Ensembl" id="ENSXCOT00000003009.1">
    <property type="protein sequence ID" value="ENSXCOP00000002972.1"/>
    <property type="gene ID" value="ENSXCOG00000002361.1"/>
</dbReference>
<dbReference type="GO" id="GO:0030431">
    <property type="term" value="P:sleep"/>
    <property type="evidence" value="ECO:0007669"/>
    <property type="project" value="Ensembl"/>
</dbReference>
<dbReference type="SUPFAM" id="SSF57190">
    <property type="entry name" value="Colipase-like"/>
    <property type="match status" value="2"/>
</dbReference>
<keyword evidence="5" id="KW-1015">Disulfide bond</keyword>
<comment type="subcellular location">
    <subcellularLocation>
        <location evidence="1">Secreted</location>
    </subcellularLocation>
</comment>
<reference evidence="8" key="2">
    <citation type="submission" date="2025-09" db="UniProtKB">
        <authorList>
            <consortium name="Ensembl"/>
        </authorList>
    </citation>
    <scope>IDENTIFICATION</scope>
</reference>
<comment type="similarity">
    <text evidence="2">Belongs to the AVIT (prokineticin) family.</text>
</comment>
<dbReference type="GO" id="GO:0001525">
    <property type="term" value="P:angiogenesis"/>
    <property type="evidence" value="ECO:0007669"/>
    <property type="project" value="Ensembl"/>
</dbReference>
<protein>
    <submittedName>
        <fullName evidence="8">Prokineticin 2</fullName>
    </submittedName>
</protein>
<dbReference type="GO" id="GO:0005576">
    <property type="term" value="C:extracellular region"/>
    <property type="evidence" value="ECO:0007669"/>
    <property type="project" value="UniProtKB-SubCell"/>
</dbReference>
<accession>A0A3B5KWR6</accession>
<dbReference type="STRING" id="32473.ENSXCOP00000002972"/>
<feature type="domain" description="Prokineticin" evidence="7">
    <location>
        <begin position="21"/>
        <end position="94"/>
    </location>
</feature>
<evidence type="ECO:0000259" key="7">
    <source>
        <dbReference type="Pfam" id="PF06607"/>
    </source>
</evidence>
<evidence type="ECO:0000313" key="9">
    <source>
        <dbReference type="Proteomes" id="UP000261380"/>
    </source>
</evidence>
<dbReference type="GeneTree" id="ENSGT00940000167138"/>
<evidence type="ECO:0000256" key="5">
    <source>
        <dbReference type="ARBA" id="ARBA00023157"/>
    </source>
</evidence>
<evidence type="ECO:0000256" key="1">
    <source>
        <dbReference type="ARBA" id="ARBA00004613"/>
    </source>
</evidence>
<dbReference type="Pfam" id="PF06607">
    <property type="entry name" value="Prokineticin"/>
    <property type="match status" value="1"/>
</dbReference>
<evidence type="ECO:0000256" key="2">
    <source>
        <dbReference type="ARBA" id="ARBA00006999"/>
    </source>
</evidence>
<feature type="signal peptide" evidence="6">
    <location>
        <begin position="1"/>
        <end position="22"/>
    </location>
</feature>
<reference evidence="8" key="1">
    <citation type="submission" date="2025-08" db="UniProtKB">
        <authorList>
            <consortium name="Ensembl"/>
        </authorList>
    </citation>
    <scope>IDENTIFICATION</scope>
</reference>
<proteinExistence type="inferred from homology"/>
<dbReference type="InterPro" id="IPR023569">
    <property type="entry name" value="Prokineticin_domain"/>
</dbReference>
<organism evidence="8 9">
    <name type="scientific">Xiphophorus couchianus</name>
    <name type="common">Monterrey platyfish</name>
    <dbReference type="NCBI Taxonomy" id="32473"/>
    <lineage>
        <taxon>Eukaryota</taxon>
        <taxon>Metazoa</taxon>
        <taxon>Chordata</taxon>
        <taxon>Craniata</taxon>
        <taxon>Vertebrata</taxon>
        <taxon>Euteleostomi</taxon>
        <taxon>Actinopterygii</taxon>
        <taxon>Neopterygii</taxon>
        <taxon>Teleostei</taxon>
        <taxon>Neoteleostei</taxon>
        <taxon>Acanthomorphata</taxon>
        <taxon>Ovalentaria</taxon>
        <taxon>Atherinomorphae</taxon>
        <taxon>Cyprinodontiformes</taxon>
        <taxon>Poeciliidae</taxon>
        <taxon>Poeciliinae</taxon>
        <taxon>Xiphophorus</taxon>
    </lineage>
</organism>
<dbReference type="PROSITE" id="PS51257">
    <property type="entry name" value="PROKAR_LIPOPROTEIN"/>
    <property type="match status" value="1"/>
</dbReference>
<keyword evidence="4 6" id="KW-0732">Signal</keyword>
<keyword evidence="9" id="KW-1185">Reference proteome</keyword>
<feature type="chain" id="PRO_5017284410" evidence="6">
    <location>
        <begin position="23"/>
        <end position="104"/>
    </location>
</feature>
<keyword evidence="3" id="KW-0964">Secreted</keyword>
<sequence>MKGIISDGVLFLFLLLITSGQACEKDSQCGGGTCGAVSLWIHSLRVCMPMGQEGADCHPLSHKVPFFGKRLHHTCPCLPNLSCVAIGQGKAKCLSPYEYPEYFF</sequence>
<dbReference type="PANTHER" id="PTHR18821">
    <property type="entry name" value="PROKINETICIN"/>
    <property type="match status" value="1"/>
</dbReference>
<dbReference type="Proteomes" id="UP000261380">
    <property type="component" value="Unplaced"/>
</dbReference>
<dbReference type="GO" id="GO:0009416">
    <property type="term" value="P:response to light stimulus"/>
    <property type="evidence" value="ECO:0007669"/>
    <property type="project" value="Ensembl"/>
</dbReference>
<evidence type="ECO:0000256" key="4">
    <source>
        <dbReference type="ARBA" id="ARBA00022729"/>
    </source>
</evidence>